<dbReference type="Proteomes" id="UP000029914">
    <property type="component" value="Chromosome"/>
</dbReference>
<dbReference type="HOGENOM" id="CLU_2368077_0_0_11"/>
<dbReference type="RefSeq" id="WP_018020799.1">
    <property type="nucleotide sequence ID" value="NZ_AQUX01000001.1"/>
</dbReference>
<proteinExistence type="predicted"/>
<keyword evidence="3" id="KW-1185">Reference proteome</keyword>
<protein>
    <submittedName>
        <fullName evidence="2">Uncharacterized protein</fullName>
    </submittedName>
</protein>
<evidence type="ECO:0000313" key="2">
    <source>
        <dbReference type="EMBL" id="AIT61522.1"/>
    </source>
</evidence>
<name>A0A097IHB0_9CORY</name>
<gene>
    <name evidence="2" type="ORF">CDOO_09765</name>
</gene>
<reference evidence="2 3" key="1">
    <citation type="submission" date="2013-09" db="EMBL/GenBank/DDBJ databases">
        <title>Complete genome sequence of Corynebacterium doosanense CAU 212(T) (=DSM 45436(T)), isolated from activated sludge.</title>
        <authorList>
            <person name="Schaffert L."/>
            <person name="Albersmeier A."/>
            <person name="Kalinowski J."/>
            <person name="Ruckert C."/>
        </authorList>
    </citation>
    <scope>NUCLEOTIDE SEQUENCE [LARGE SCALE GENOMIC DNA]</scope>
    <source>
        <strain evidence="2 3">CAU 212</strain>
    </source>
</reference>
<organism evidence="2 3">
    <name type="scientific">Corynebacterium doosanense CAU 212 = DSM 45436</name>
    <dbReference type="NCBI Taxonomy" id="558173"/>
    <lineage>
        <taxon>Bacteria</taxon>
        <taxon>Bacillati</taxon>
        <taxon>Actinomycetota</taxon>
        <taxon>Actinomycetes</taxon>
        <taxon>Mycobacteriales</taxon>
        <taxon>Corynebacteriaceae</taxon>
        <taxon>Corynebacterium</taxon>
    </lineage>
</organism>
<dbReference type="EMBL" id="CP006764">
    <property type="protein sequence ID" value="AIT61522.1"/>
    <property type="molecule type" value="Genomic_DNA"/>
</dbReference>
<dbReference type="OrthoDB" id="4412344at2"/>
<feature type="region of interest" description="Disordered" evidence="1">
    <location>
        <begin position="41"/>
        <end position="69"/>
    </location>
</feature>
<dbReference type="AlphaFoldDB" id="A0A097IHB0"/>
<dbReference type="STRING" id="558173.CDOO_09765"/>
<dbReference type="KEGG" id="cdo:CDOO_09765"/>
<evidence type="ECO:0000256" key="1">
    <source>
        <dbReference type="SAM" id="MobiDB-lite"/>
    </source>
</evidence>
<dbReference type="eggNOG" id="ENOG5031XZZ">
    <property type="taxonomic scope" value="Bacteria"/>
</dbReference>
<accession>A0A097IHB0</accession>
<sequence>MALHLSLDLADSTFADLAALVEAARTAGIAADARVEVTENTLSITSAGDPSHARAPRTPGPERPMPSAGSDAALKFIAELLGGPDRGGRR</sequence>
<evidence type="ECO:0000313" key="3">
    <source>
        <dbReference type="Proteomes" id="UP000029914"/>
    </source>
</evidence>